<sequence length="40" mass="4910">MELEDKVREVIKWYIDTYGVTNSQAIRDIERIIEYIKTYN</sequence>
<gene>
    <name evidence="1" type="primary">gp_16454</name>
</gene>
<dbReference type="GeneID" id="75691132"/>
<keyword evidence="2" id="KW-1185">Reference proteome</keyword>
<proteinExistence type="predicted"/>
<accession>A0AAE7RX51</accession>
<protein>
    <submittedName>
        <fullName evidence="1">Uncharacterized protein</fullName>
    </submittedName>
</protein>
<organism evidence="1 2">
    <name type="scientific">uncultured phage cr99_1</name>
    <dbReference type="NCBI Taxonomy" id="2986399"/>
    <lineage>
        <taxon>Viruses</taxon>
        <taxon>Duplodnaviria</taxon>
        <taxon>Heunggongvirae</taxon>
        <taxon>Uroviricota</taxon>
        <taxon>Caudoviricetes</taxon>
        <taxon>Crassvirales</taxon>
        <taxon>Intestiviridae</taxon>
        <taxon>Crudevirinae</taxon>
        <taxon>Carjivirus</taxon>
        <taxon>Carjivirus hominis</taxon>
    </lineage>
</organism>
<dbReference type="RefSeq" id="YP_010359256.1">
    <property type="nucleotide sequence ID" value="NC_062771.1"/>
</dbReference>
<dbReference type="KEGG" id="vg:75691132"/>
<reference evidence="1 2" key="1">
    <citation type="submission" date="2021-04" db="EMBL/GenBank/DDBJ databases">
        <authorList>
            <person name="Shkoporov A.N."/>
            <person name="Stockdale S.R."/>
            <person name="Guerin E."/>
            <person name="Ross R.P."/>
            <person name="Hill C."/>
        </authorList>
    </citation>
    <scope>NUCLEOTIDE SEQUENCE [LARGE SCALE GENOMIC DNA]</scope>
    <source>
        <strain evidence="2">cr99_1</strain>
    </source>
</reference>
<dbReference type="Proteomes" id="UP000827427">
    <property type="component" value="Segment"/>
</dbReference>
<evidence type="ECO:0000313" key="1">
    <source>
        <dbReference type="EMBL" id="QWM89684.1"/>
    </source>
</evidence>
<evidence type="ECO:0000313" key="2">
    <source>
        <dbReference type="Proteomes" id="UP000827427"/>
    </source>
</evidence>
<dbReference type="EMBL" id="MZ130481">
    <property type="protein sequence ID" value="QWM89684.1"/>
    <property type="molecule type" value="Genomic_DNA"/>
</dbReference>
<name>A0AAE7RX51_9CAUD</name>